<dbReference type="EMBL" id="VCAZ01000046">
    <property type="protein sequence ID" value="TSM52252.1"/>
    <property type="molecule type" value="Genomic_DNA"/>
</dbReference>
<accession>A0A556U425</accession>
<comment type="caution">
    <text evidence="1">The sequence shown here is derived from an EMBL/GenBank/DDBJ whole genome shotgun (WGS) entry which is preliminary data.</text>
</comment>
<evidence type="ECO:0000313" key="2">
    <source>
        <dbReference type="Proteomes" id="UP000319801"/>
    </source>
</evidence>
<sequence length="80" mass="8995">MFFRLKLEQRQQFSAATAQLLHKFAVTLRQLALVILTYSTSNSTKMFALSSLRSHYGSEGSRAAAGNSRGVWKKSYHILS</sequence>
<gene>
    <name evidence="1" type="ORF">Baya_8014</name>
</gene>
<dbReference type="AlphaFoldDB" id="A0A556U425"/>
<dbReference type="Proteomes" id="UP000319801">
    <property type="component" value="Unassembled WGS sequence"/>
</dbReference>
<organism evidence="1 2">
    <name type="scientific">Bagarius yarrelli</name>
    <name type="common">Goonch</name>
    <name type="synonym">Bagrus yarrelli</name>
    <dbReference type="NCBI Taxonomy" id="175774"/>
    <lineage>
        <taxon>Eukaryota</taxon>
        <taxon>Metazoa</taxon>
        <taxon>Chordata</taxon>
        <taxon>Craniata</taxon>
        <taxon>Vertebrata</taxon>
        <taxon>Euteleostomi</taxon>
        <taxon>Actinopterygii</taxon>
        <taxon>Neopterygii</taxon>
        <taxon>Teleostei</taxon>
        <taxon>Ostariophysi</taxon>
        <taxon>Siluriformes</taxon>
        <taxon>Sisoridae</taxon>
        <taxon>Sisorinae</taxon>
        <taxon>Bagarius</taxon>
    </lineage>
</organism>
<name>A0A556U425_BAGYA</name>
<protein>
    <submittedName>
        <fullName evidence="1">Uncharacterized protein</fullName>
    </submittedName>
</protein>
<evidence type="ECO:0000313" key="1">
    <source>
        <dbReference type="EMBL" id="TSM52252.1"/>
    </source>
</evidence>
<reference evidence="1 2" key="1">
    <citation type="journal article" date="2019" name="Genome Biol. Evol.">
        <title>Whole-Genome Sequencing of the Giant Devil Catfish, Bagarius yarrelli.</title>
        <authorList>
            <person name="Jiang W."/>
            <person name="Lv Y."/>
            <person name="Cheng L."/>
            <person name="Yang K."/>
            <person name="Chao B."/>
            <person name="Wang X."/>
            <person name="Li Y."/>
            <person name="Pan X."/>
            <person name="You X."/>
            <person name="Zhang Y."/>
            <person name="Yang J."/>
            <person name="Li J."/>
            <person name="Zhang X."/>
            <person name="Liu S."/>
            <person name="Sun C."/>
            <person name="Yang J."/>
            <person name="Shi Q."/>
        </authorList>
    </citation>
    <scope>NUCLEOTIDE SEQUENCE [LARGE SCALE GENOMIC DNA]</scope>
    <source>
        <strain evidence="1">JWS20170419001</strain>
        <tissue evidence="1">Muscle</tissue>
    </source>
</reference>
<proteinExistence type="predicted"/>
<keyword evidence="2" id="KW-1185">Reference proteome</keyword>